<proteinExistence type="predicted"/>
<name>A0A073CLI6_PLAA1</name>
<dbReference type="CDD" id="cd06260">
    <property type="entry name" value="DUF820-like"/>
    <property type="match status" value="1"/>
</dbReference>
<dbReference type="InterPro" id="IPR011335">
    <property type="entry name" value="Restrct_endonuc-II-like"/>
</dbReference>
<protein>
    <recommendedName>
        <fullName evidence="1">Putative restriction endonuclease domain-containing protein</fullName>
    </recommendedName>
</protein>
<dbReference type="PATRIC" id="fig|388467.6.peg.4461"/>
<accession>A0A073CLI6</accession>
<dbReference type="InterPro" id="IPR012296">
    <property type="entry name" value="Nuclease_put_TT1808"/>
</dbReference>
<dbReference type="STRING" id="388467.A19Y_4523"/>
<dbReference type="EMBL" id="CM002803">
    <property type="protein sequence ID" value="KEI69164.1"/>
    <property type="molecule type" value="Genomic_DNA"/>
</dbReference>
<dbReference type="eggNOG" id="COG4636">
    <property type="taxonomic scope" value="Bacteria"/>
</dbReference>
<reference evidence="2 3" key="1">
    <citation type="journal article" date="2014" name="Appl. Environ. Microbiol.">
        <title>Elucidation of insertion elements encoded on plasmids and in vitro construction of shuttle vectors from the toxic cyanobacterium Planktothrix.</title>
        <authorList>
            <person name="Christiansen G."/>
            <person name="Goesmann A."/>
            <person name="Kurmayer R."/>
        </authorList>
    </citation>
    <scope>NUCLEOTIDE SEQUENCE [LARGE SCALE GENOMIC DNA]</scope>
    <source>
        <strain evidence="2 3">NIVA-CYA 126/8</strain>
    </source>
</reference>
<dbReference type="Pfam" id="PF05685">
    <property type="entry name" value="Uma2"/>
    <property type="match status" value="1"/>
</dbReference>
<dbReference type="Proteomes" id="UP000027395">
    <property type="component" value="Chromosome"/>
</dbReference>
<dbReference type="RefSeq" id="WP_233428015.1">
    <property type="nucleotide sequence ID" value="NZ_CM002803.1"/>
</dbReference>
<sequence>MMTQANFLQPLAVNISPSLILSITHENFIQLAQINRDLQLERTAKGELIVMPPTGSETGNRNLDIAGQLWLWNRQNQLGIAFDSSTGFHLPNGADRSPDASWIRQERWDLLTQEEREIFAPICPDFVLELRSKNDAIEKLQAKMIEYIENGASLGWLIDRKNKTVEIYRQNQDIELLNHPLILSGEDILPGFMLNLTEVWN</sequence>
<evidence type="ECO:0000259" key="1">
    <source>
        <dbReference type="Pfam" id="PF05685"/>
    </source>
</evidence>
<dbReference type="PANTHER" id="PTHR34107">
    <property type="entry name" value="SLL0198 PROTEIN-RELATED"/>
    <property type="match status" value="1"/>
</dbReference>
<dbReference type="PANTHER" id="PTHR34107:SF7">
    <property type="entry name" value="SLR2092 PROTEIN"/>
    <property type="match status" value="1"/>
</dbReference>
<feature type="domain" description="Putative restriction endonuclease" evidence="1">
    <location>
        <begin position="26"/>
        <end position="196"/>
    </location>
</feature>
<evidence type="ECO:0000313" key="3">
    <source>
        <dbReference type="Proteomes" id="UP000027395"/>
    </source>
</evidence>
<evidence type="ECO:0000313" key="2">
    <source>
        <dbReference type="EMBL" id="KEI69164.1"/>
    </source>
</evidence>
<dbReference type="InterPro" id="IPR008538">
    <property type="entry name" value="Uma2"/>
</dbReference>
<dbReference type="AlphaFoldDB" id="A0A073CLI6"/>
<organism evidence="2 3">
    <name type="scientific">Planktothrix agardhii (strain NIVA-CYA 126/8)</name>
    <dbReference type="NCBI Taxonomy" id="388467"/>
    <lineage>
        <taxon>Bacteria</taxon>
        <taxon>Bacillati</taxon>
        <taxon>Cyanobacteriota</taxon>
        <taxon>Cyanophyceae</taxon>
        <taxon>Oscillatoriophycideae</taxon>
        <taxon>Oscillatoriales</taxon>
        <taxon>Microcoleaceae</taxon>
        <taxon>Planktothrix</taxon>
    </lineage>
</organism>
<dbReference type="HOGENOM" id="CLU_076312_3_0_3"/>
<keyword evidence="3" id="KW-1185">Reference proteome</keyword>
<dbReference type="Gene3D" id="3.90.1570.10">
    <property type="entry name" value="tt1808, chain A"/>
    <property type="match status" value="1"/>
</dbReference>
<dbReference type="SUPFAM" id="SSF52980">
    <property type="entry name" value="Restriction endonuclease-like"/>
    <property type="match status" value="1"/>
</dbReference>
<gene>
    <name evidence="2" type="ORF">A19Y_4523</name>
</gene>